<dbReference type="InterPro" id="IPR001890">
    <property type="entry name" value="RNA-binding_CRM"/>
</dbReference>
<evidence type="ECO:0000256" key="1">
    <source>
        <dbReference type="ARBA" id="ARBA00022884"/>
    </source>
</evidence>
<proteinExistence type="predicted"/>
<dbReference type="GO" id="GO:0003723">
    <property type="term" value="F:RNA binding"/>
    <property type="evidence" value="ECO:0007669"/>
    <property type="project" value="UniProtKB-UniRule"/>
</dbReference>
<dbReference type="RefSeq" id="WP_153418060.1">
    <property type="nucleotide sequence ID" value="NZ_WFLM01000001.1"/>
</dbReference>
<comment type="caution">
    <text evidence="4">The sequence shown here is derived from an EMBL/GenBank/DDBJ whole genome shotgun (WGS) entry which is preliminary data.</text>
</comment>
<dbReference type="Gene3D" id="3.30.110.60">
    <property type="entry name" value="YhbY-like"/>
    <property type="match status" value="1"/>
</dbReference>
<dbReference type="PANTHER" id="PTHR40065:SF3">
    <property type="entry name" value="RNA-BINDING PROTEIN YHBY"/>
    <property type="match status" value="1"/>
</dbReference>
<dbReference type="OrthoDB" id="9797519at2"/>
<dbReference type="AlphaFoldDB" id="A0A6N6VVA9"/>
<protein>
    <submittedName>
        <fullName evidence="4">Ribosome assembly RNA-binding protein YhbY</fullName>
    </submittedName>
</protein>
<evidence type="ECO:0000313" key="4">
    <source>
        <dbReference type="EMBL" id="KAB8040545.1"/>
    </source>
</evidence>
<evidence type="ECO:0000259" key="3">
    <source>
        <dbReference type="PROSITE" id="PS51295"/>
    </source>
</evidence>
<reference evidence="4 5" key="1">
    <citation type="submission" date="2019-10" db="EMBL/GenBank/DDBJ databases">
        <title>New species of Slilvanegrellaceae.</title>
        <authorList>
            <person name="Pitt A."/>
            <person name="Hahn M.W."/>
        </authorList>
    </citation>
    <scope>NUCLEOTIDE SEQUENCE [LARGE SCALE GENOMIC DNA]</scope>
    <source>
        <strain evidence="4 5">SP-Ram-0.45-NSY-1</strain>
    </source>
</reference>
<feature type="domain" description="CRM" evidence="3">
    <location>
        <begin position="12"/>
        <end position="111"/>
    </location>
</feature>
<dbReference type="SUPFAM" id="SSF75471">
    <property type="entry name" value="YhbY-like"/>
    <property type="match status" value="1"/>
</dbReference>
<dbReference type="PANTHER" id="PTHR40065">
    <property type="entry name" value="RNA-BINDING PROTEIN YHBY"/>
    <property type="match status" value="1"/>
</dbReference>
<evidence type="ECO:0000313" key="5">
    <source>
        <dbReference type="Proteomes" id="UP000437748"/>
    </source>
</evidence>
<name>A0A6N6VVA9_9BACT</name>
<keyword evidence="1 2" id="KW-0694">RNA-binding</keyword>
<sequence length="114" mass="12735">MAIDKKVHKFTEVLTSEQKAKLKSLAHHLKPVVQVGNQGLSETVIKEIHLALEKHELVKIQLPGNTDADSKKDKQNELSSVLAKNSHVIGRIGRSVILYLEKEPQEAKIKLKSL</sequence>
<dbReference type="EMBL" id="WFLM01000001">
    <property type="protein sequence ID" value="KAB8040545.1"/>
    <property type="molecule type" value="Genomic_DNA"/>
</dbReference>
<dbReference type="InterPro" id="IPR051925">
    <property type="entry name" value="RNA-binding_domain"/>
</dbReference>
<dbReference type="PROSITE" id="PS51295">
    <property type="entry name" value="CRM"/>
    <property type="match status" value="1"/>
</dbReference>
<dbReference type="SMART" id="SM01103">
    <property type="entry name" value="CRS1_YhbY"/>
    <property type="match status" value="1"/>
</dbReference>
<dbReference type="Pfam" id="PF01985">
    <property type="entry name" value="CRS1_YhbY"/>
    <property type="match status" value="1"/>
</dbReference>
<keyword evidence="5" id="KW-1185">Reference proteome</keyword>
<evidence type="ECO:0000256" key="2">
    <source>
        <dbReference type="PROSITE-ProRule" id="PRU00626"/>
    </source>
</evidence>
<dbReference type="InterPro" id="IPR035920">
    <property type="entry name" value="YhbY-like_sf"/>
</dbReference>
<accession>A0A6N6VVA9</accession>
<dbReference type="Proteomes" id="UP000437748">
    <property type="component" value="Unassembled WGS sequence"/>
</dbReference>
<organism evidence="4 5">
    <name type="scientific">Silvanigrella paludirubra</name>
    <dbReference type="NCBI Taxonomy" id="2499159"/>
    <lineage>
        <taxon>Bacteria</taxon>
        <taxon>Pseudomonadati</taxon>
        <taxon>Bdellovibrionota</taxon>
        <taxon>Oligoflexia</taxon>
        <taxon>Silvanigrellales</taxon>
        <taxon>Silvanigrellaceae</taxon>
        <taxon>Silvanigrella</taxon>
    </lineage>
</organism>
<gene>
    <name evidence="4" type="ORF">GCL60_01105</name>
</gene>